<sequence>MTRSMIILGCLSIAGAAALLVQVRSEATAGGVPYTDPAAVSQGAQLYEENCASCHGDALQGEADWRSRDEEGYLPAPPHDASGHTWHHPDEQLIAITTQGTEAIVGNGYRSRMIGFGDSLSSDDILAVLAFIKSTWPQDIIDQHNLINAER</sequence>
<evidence type="ECO:0000259" key="6">
    <source>
        <dbReference type="PROSITE" id="PS51007"/>
    </source>
</evidence>
<organism evidence="7 8">
    <name type="scientific">Aliisedimentitalea scapharcae</name>
    <dbReference type="NCBI Taxonomy" id="1524259"/>
    <lineage>
        <taxon>Bacteria</taxon>
        <taxon>Pseudomonadati</taxon>
        <taxon>Pseudomonadota</taxon>
        <taxon>Alphaproteobacteria</taxon>
        <taxon>Rhodobacterales</taxon>
        <taxon>Roseobacteraceae</taxon>
        <taxon>Aliisedimentitalea</taxon>
    </lineage>
</organism>
<dbReference type="PANTHER" id="PTHR35008">
    <property type="entry name" value="BLL4482 PROTEIN-RELATED"/>
    <property type="match status" value="1"/>
</dbReference>
<dbReference type="Pfam" id="PF00034">
    <property type="entry name" value="Cytochrom_C"/>
    <property type="match status" value="1"/>
</dbReference>
<dbReference type="InterPro" id="IPR051459">
    <property type="entry name" value="Cytochrome_c-type_DH"/>
</dbReference>
<evidence type="ECO:0000256" key="5">
    <source>
        <dbReference type="SAM" id="SignalP"/>
    </source>
</evidence>
<protein>
    <submittedName>
        <fullName evidence="7">C-type cytochrome</fullName>
    </submittedName>
</protein>
<reference evidence="7 8" key="1">
    <citation type="submission" date="2023-04" db="EMBL/GenBank/DDBJ databases">
        <title>Complete genome sequence of Alisedimentitalea scapharcae.</title>
        <authorList>
            <person name="Rong J.-C."/>
            <person name="Yi M.-L."/>
            <person name="Zhao Q."/>
        </authorList>
    </citation>
    <scope>NUCLEOTIDE SEQUENCE [LARGE SCALE GENOMIC DNA]</scope>
    <source>
        <strain evidence="7 8">KCTC 42119</strain>
    </source>
</reference>
<feature type="chain" id="PRO_5046449726" evidence="5">
    <location>
        <begin position="30"/>
        <end position="151"/>
    </location>
</feature>
<dbReference type="PROSITE" id="PS51007">
    <property type="entry name" value="CYTC"/>
    <property type="match status" value="1"/>
</dbReference>
<dbReference type="EMBL" id="CP123584">
    <property type="protein sequence ID" value="WZK89606.1"/>
    <property type="molecule type" value="Genomic_DNA"/>
</dbReference>
<keyword evidence="1 4" id="KW-0349">Heme</keyword>
<evidence type="ECO:0000256" key="2">
    <source>
        <dbReference type="ARBA" id="ARBA00022723"/>
    </source>
</evidence>
<gene>
    <name evidence="7" type="ORF">QEZ52_03380</name>
</gene>
<dbReference type="SUPFAM" id="SSF46626">
    <property type="entry name" value="Cytochrome c"/>
    <property type="match status" value="1"/>
</dbReference>
<keyword evidence="3 4" id="KW-0408">Iron</keyword>
<dbReference type="Proteomes" id="UP001623232">
    <property type="component" value="Chromosome"/>
</dbReference>
<name>A0ABZ2XU36_9RHOB</name>
<keyword evidence="5" id="KW-0732">Signal</keyword>
<evidence type="ECO:0000256" key="3">
    <source>
        <dbReference type="ARBA" id="ARBA00023004"/>
    </source>
</evidence>
<evidence type="ECO:0000256" key="1">
    <source>
        <dbReference type="ARBA" id="ARBA00022617"/>
    </source>
</evidence>
<proteinExistence type="predicted"/>
<keyword evidence="8" id="KW-1185">Reference proteome</keyword>
<accession>A0ABZ2XU36</accession>
<dbReference type="Gene3D" id="1.10.760.10">
    <property type="entry name" value="Cytochrome c-like domain"/>
    <property type="match status" value="1"/>
</dbReference>
<dbReference type="InterPro" id="IPR036909">
    <property type="entry name" value="Cyt_c-like_dom_sf"/>
</dbReference>
<keyword evidence="2 4" id="KW-0479">Metal-binding</keyword>
<evidence type="ECO:0000313" key="7">
    <source>
        <dbReference type="EMBL" id="WZK89606.1"/>
    </source>
</evidence>
<dbReference type="InterPro" id="IPR009056">
    <property type="entry name" value="Cyt_c-like_dom"/>
</dbReference>
<feature type="domain" description="Cytochrome c" evidence="6">
    <location>
        <begin position="38"/>
        <end position="136"/>
    </location>
</feature>
<feature type="signal peptide" evidence="5">
    <location>
        <begin position="1"/>
        <end position="29"/>
    </location>
</feature>
<dbReference type="PANTHER" id="PTHR35008:SF4">
    <property type="entry name" value="BLL4482 PROTEIN"/>
    <property type="match status" value="1"/>
</dbReference>
<evidence type="ECO:0000313" key="8">
    <source>
        <dbReference type="Proteomes" id="UP001623232"/>
    </source>
</evidence>
<evidence type="ECO:0000256" key="4">
    <source>
        <dbReference type="PROSITE-ProRule" id="PRU00433"/>
    </source>
</evidence>